<proteinExistence type="predicted"/>
<name>A0A2N9ED84_FAGSY</name>
<dbReference type="PROSITE" id="PS52045">
    <property type="entry name" value="NEPROSIN_PEP_CD"/>
    <property type="match status" value="1"/>
</dbReference>
<dbReference type="InterPro" id="IPR053168">
    <property type="entry name" value="Glutamic_endopeptidase"/>
</dbReference>
<gene>
    <name evidence="2" type="ORF">FSB_LOCUS577</name>
</gene>
<reference evidence="2" key="1">
    <citation type="submission" date="2018-02" db="EMBL/GenBank/DDBJ databases">
        <authorList>
            <person name="Cohen D.B."/>
            <person name="Kent A.D."/>
        </authorList>
    </citation>
    <scope>NUCLEOTIDE SEQUENCE</scope>
</reference>
<dbReference type="Gene3D" id="3.90.1320.10">
    <property type="entry name" value="Outer-capsid protein sigma 3, large lobe"/>
    <property type="match status" value="1"/>
</dbReference>
<dbReference type="EMBL" id="OIVN01000019">
    <property type="protein sequence ID" value="SPC72695.1"/>
    <property type="molecule type" value="Genomic_DNA"/>
</dbReference>
<accession>A0A2N9ED84</accession>
<dbReference type="PANTHER" id="PTHR31589:SF248">
    <property type="entry name" value="CARBOXYL-TERMINAL PROTEINASE-LIKE PROTEIN (DUF239)-RELATED"/>
    <property type="match status" value="1"/>
</dbReference>
<sequence length="205" mass="22618">MATKIFTIWDHVHPQLYGDSNAHLTTFWTADNFGNTGCYNAGLQCSGFVQVSAQLYPGLAFPAASTYHGEQHTADLSIIQDKFSGNWWLMTIGTVAIGYWPKELFTHLSNEATIVKFGGLTFSYPDPVYPPMGNGYFPTRDLTGACYFLRMTTVDSGYNEVNLDQNQMDTFVSNSSCYNLEYFGDFGRDVGHTISFGGPGGECGI</sequence>
<dbReference type="PANTHER" id="PTHR31589">
    <property type="entry name" value="PROTEIN, PUTATIVE (DUF239)-RELATED-RELATED"/>
    <property type="match status" value="1"/>
</dbReference>
<dbReference type="InterPro" id="IPR004314">
    <property type="entry name" value="Neprosin"/>
</dbReference>
<dbReference type="Pfam" id="PF03080">
    <property type="entry name" value="Neprosin"/>
    <property type="match status" value="1"/>
</dbReference>
<feature type="domain" description="Neprosin PEP catalytic" evidence="1">
    <location>
        <begin position="1"/>
        <end position="204"/>
    </location>
</feature>
<evidence type="ECO:0000313" key="2">
    <source>
        <dbReference type="EMBL" id="SPC72695.1"/>
    </source>
</evidence>
<evidence type="ECO:0000259" key="1">
    <source>
        <dbReference type="PROSITE" id="PS52045"/>
    </source>
</evidence>
<organism evidence="2">
    <name type="scientific">Fagus sylvatica</name>
    <name type="common">Beechnut</name>
    <dbReference type="NCBI Taxonomy" id="28930"/>
    <lineage>
        <taxon>Eukaryota</taxon>
        <taxon>Viridiplantae</taxon>
        <taxon>Streptophyta</taxon>
        <taxon>Embryophyta</taxon>
        <taxon>Tracheophyta</taxon>
        <taxon>Spermatophyta</taxon>
        <taxon>Magnoliopsida</taxon>
        <taxon>eudicotyledons</taxon>
        <taxon>Gunneridae</taxon>
        <taxon>Pentapetalae</taxon>
        <taxon>rosids</taxon>
        <taxon>fabids</taxon>
        <taxon>Fagales</taxon>
        <taxon>Fagaceae</taxon>
        <taxon>Fagus</taxon>
    </lineage>
</organism>
<dbReference type="AlphaFoldDB" id="A0A2N9ED84"/>
<protein>
    <recommendedName>
        <fullName evidence="1">Neprosin PEP catalytic domain-containing protein</fullName>
    </recommendedName>
</protein>